<comment type="caution">
    <text evidence="2">The sequence shown here is derived from an EMBL/GenBank/DDBJ whole genome shotgun (WGS) entry which is preliminary data.</text>
</comment>
<dbReference type="Proteomes" id="UP001465331">
    <property type="component" value="Unassembled WGS sequence"/>
</dbReference>
<name>A0ABV2ADK1_9GAMM</name>
<feature type="signal peptide" evidence="1">
    <location>
        <begin position="1"/>
        <end position="21"/>
    </location>
</feature>
<dbReference type="Gene3D" id="3.40.30.10">
    <property type="entry name" value="Glutaredoxin"/>
    <property type="match status" value="1"/>
</dbReference>
<keyword evidence="3" id="KW-1185">Reference proteome</keyword>
<accession>A0ABV2ADK1</accession>
<evidence type="ECO:0000256" key="1">
    <source>
        <dbReference type="SAM" id="SignalP"/>
    </source>
</evidence>
<evidence type="ECO:0000313" key="3">
    <source>
        <dbReference type="Proteomes" id="UP001465331"/>
    </source>
</evidence>
<dbReference type="EMBL" id="JBEPIJ010000025">
    <property type="protein sequence ID" value="MES0875238.1"/>
    <property type="molecule type" value="Genomic_DNA"/>
</dbReference>
<dbReference type="SUPFAM" id="SSF52833">
    <property type="entry name" value="Thioredoxin-like"/>
    <property type="match status" value="1"/>
</dbReference>
<evidence type="ECO:0000313" key="2">
    <source>
        <dbReference type="EMBL" id="MES0875238.1"/>
    </source>
</evidence>
<keyword evidence="1" id="KW-0732">Signal</keyword>
<feature type="chain" id="PRO_5046986507" evidence="1">
    <location>
        <begin position="22"/>
        <end position="118"/>
    </location>
</feature>
<proteinExistence type="predicted"/>
<reference evidence="2 3" key="1">
    <citation type="submission" date="2024-06" db="EMBL/GenBank/DDBJ databases">
        <authorList>
            <person name="Li Z."/>
            <person name="Jiang Y."/>
        </authorList>
    </citation>
    <scope>NUCLEOTIDE SEQUENCE [LARGE SCALE GENOMIC DNA]</scope>
    <source>
        <strain evidence="2 3">HSW-8</strain>
    </source>
</reference>
<protein>
    <submittedName>
        <fullName evidence="2">Thioredoxin family protein</fullName>
    </submittedName>
</protein>
<dbReference type="CDD" id="cd02947">
    <property type="entry name" value="TRX_family"/>
    <property type="match status" value="1"/>
</dbReference>
<organism evidence="2 3">
    <name type="scientific">Sinimarinibacterium thermocellulolyticum</name>
    <dbReference type="NCBI Taxonomy" id="3170016"/>
    <lineage>
        <taxon>Bacteria</taxon>
        <taxon>Pseudomonadati</taxon>
        <taxon>Pseudomonadota</taxon>
        <taxon>Gammaproteobacteria</taxon>
        <taxon>Nevskiales</taxon>
        <taxon>Nevskiaceae</taxon>
        <taxon>Sinimarinibacterium</taxon>
    </lineage>
</organism>
<sequence length="118" mass="13043">MRFCRRVGVLLAAPIVAQASAQLVMYTAADCAACLAFEREVGDRYPRSDVASVLPLKRRPYDPEDALPASGSAPVRGTPTFVAVCDGREIDRIVGYQSDELFWMRVEAIIQRLPPDCR</sequence>
<gene>
    <name evidence="2" type="ORF">ABSH63_14645</name>
</gene>
<dbReference type="RefSeq" id="WP_352890696.1">
    <property type="nucleotide sequence ID" value="NZ_JBEPIJ010000025.1"/>
</dbReference>
<dbReference type="InterPro" id="IPR036249">
    <property type="entry name" value="Thioredoxin-like_sf"/>
</dbReference>